<dbReference type="PROSITE" id="PS50887">
    <property type="entry name" value="GGDEF"/>
    <property type="match status" value="1"/>
</dbReference>
<dbReference type="RefSeq" id="WP_013136234.1">
    <property type="nucleotide sequence ID" value="NC_014166.1"/>
</dbReference>
<dbReference type="InterPro" id="IPR027939">
    <property type="entry name" value="NMT1/THI5"/>
</dbReference>
<evidence type="ECO:0000256" key="8">
    <source>
        <dbReference type="ARBA" id="ARBA00022977"/>
    </source>
</evidence>
<dbReference type="Pfam" id="PF08448">
    <property type="entry name" value="PAS_4"/>
    <property type="match status" value="1"/>
</dbReference>
<dbReference type="InterPro" id="IPR043128">
    <property type="entry name" value="Rev_trsase/Diguanyl_cyclase"/>
</dbReference>
<dbReference type="KEGG" id="ant:Arnit_2439"/>
<sequence length="637" mass="74487" precursor="true">MKKVLYLFVFLPIILFANEYKKVILQLNWLNQFQFAGYYVAKEKGFYKDVGLDVDIKEYTFNTDLLKSIKTGKSDFAIGRSSLLIEKARGEDVVALGAIFQESPLMLLVRKDSHIVNVSDLKGKKIMITPDAAFSASLLAMLSANGLNKNDFISQSHSFKLDDLISGNTDAMASYLSNEPIILEDKAIKYKIFKPKNYGFNFYSDILFTSNKFIKNNPKLTKDFYEASLKGWEYAFEHKAETAEIIYKKYNTQNKSYIHLIKEGEILEKLAYVDNREIGALNKKKLQNIFNVFKLFGLVKNDIKMDDFIYNGNSHKTMSLEISPMKQKLIFIILFLFIVVFLIVIFILKKNKYLKEQLQTVIDSTDDFILYKDNKFRYLGCNKSFEKFVGKKKSEIIGKNDFELFSKEYAQLFRKRDMEALNLNSIYINNEHIIYENQNIIVQSKVIPFKYMKSKKEGILVVCRDITELHDIHEKLKKEAYHDELTNIFNRKAFNERIEEKFDLYYRYKNEFCIAMYDIDDFKCINDTYGHDVGDKVLIDMTKYIKKHIRKTDMIFRVGGEEFVILFPKTPILEAFDAIEKIRNEVSKLNLIKDKKVTISIGITQVKENDNPTSIYERIDKLMYVSKHEGKNRTSKD</sequence>
<dbReference type="eggNOG" id="COG0715">
    <property type="taxonomic scope" value="Bacteria"/>
</dbReference>
<dbReference type="InterPro" id="IPR029787">
    <property type="entry name" value="Nucleotide_cyclase"/>
</dbReference>
<comment type="subunit">
    <text evidence="4">Homodimer.</text>
</comment>
<dbReference type="PANTHER" id="PTHR31528">
    <property type="entry name" value="4-AMINO-5-HYDROXYMETHYL-2-METHYLPYRIMIDINE PHOSPHATE SYNTHASE THI11-RELATED"/>
    <property type="match status" value="1"/>
</dbReference>
<name>D5V1C7_ARCNC</name>
<evidence type="ECO:0000256" key="11">
    <source>
        <dbReference type="ARBA" id="ARBA00048179"/>
    </source>
</evidence>
<dbReference type="GO" id="GO:0009228">
    <property type="term" value="P:thiamine biosynthetic process"/>
    <property type="evidence" value="ECO:0007669"/>
    <property type="project" value="UniProtKB-KW"/>
</dbReference>
<evidence type="ECO:0000256" key="1">
    <source>
        <dbReference type="ARBA" id="ARBA00003469"/>
    </source>
</evidence>
<evidence type="ECO:0000256" key="9">
    <source>
        <dbReference type="ARBA" id="ARBA00023004"/>
    </source>
</evidence>
<dbReference type="NCBIfam" id="TIGR00254">
    <property type="entry name" value="GGDEF"/>
    <property type="match status" value="1"/>
</dbReference>
<keyword evidence="9" id="KW-0408">Iron</keyword>
<comment type="similarity">
    <text evidence="3">Belongs to the NMT1/THI5 family.</text>
</comment>
<dbReference type="Proteomes" id="UP000000939">
    <property type="component" value="Chromosome"/>
</dbReference>
<accession>D5V1C7</accession>
<keyword evidence="16" id="KW-1185">Reference proteome</keyword>
<dbReference type="SUPFAM" id="SSF53850">
    <property type="entry name" value="Periplasmic binding protein-like II"/>
    <property type="match status" value="1"/>
</dbReference>
<dbReference type="CDD" id="cd01949">
    <property type="entry name" value="GGDEF"/>
    <property type="match status" value="1"/>
</dbReference>
<dbReference type="SMART" id="SM00267">
    <property type="entry name" value="GGDEF"/>
    <property type="match status" value="1"/>
</dbReference>
<dbReference type="InterPro" id="IPR000014">
    <property type="entry name" value="PAS"/>
</dbReference>
<evidence type="ECO:0000313" key="15">
    <source>
        <dbReference type="EMBL" id="ADG94089.1"/>
    </source>
</evidence>
<comment type="pathway">
    <text evidence="2">Cofactor biosynthesis; thiamine diphosphate biosynthesis.</text>
</comment>
<keyword evidence="5" id="KW-0808">Transferase</keyword>
<dbReference type="InterPro" id="IPR000160">
    <property type="entry name" value="GGDEF_dom"/>
</dbReference>
<evidence type="ECO:0000256" key="5">
    <source>
        <dbReference type="ARBA" id="ARBA00022679"/>
    </source>
</evidence>
<dbReference type="Gene3D" id="3.30.70.270">
    <property type="match status" value="1"/>
</dbReference>
<dbReference type="eggNOG" id="COG3706">
    <property type="taxonomic scope" value="Bacteria"/>
</dbReference>
<keyword evidence="8" id="KW-0784">Thiamine biosynthesis</keyword>
<dbReference type="EMBL" id="CP001999">
    <property type="protein sequence ID" value="ADG94089.1"/>
    <property type="molecule type" value="Genomic_DNA"/>
</dbReference>
<evidence type="ECO:0000256" key="12">
    <source>
        <dbReference type="SAM" id="Phobius"/>
    </source>
</evidence>
<keyword evidence="7" id="KW-0663">Pyridoxal phosphate</keyword>
<comment type="catalytic activity">
    <reaction evidence="11">
        <text>N(6)-(pyridoxal phosphate)-L-lysyl-[4-amino-5-hydroxymethyl-2-methylpyrimidine phosphate synthase] + L-histidyl-[4-amino-5-hydroxymethyl-2-methylpyrimidine phosphate synthase] + 2 Fe(3+) + 4 H2O = L-lysyl-[4-amino-5-hydroxymethyl-2-methylpyrimidine phosphate synthase] + (2S)-2-amino-5-hydroxy-4-oxopentanoyl-[4-amino-5-hydroxymethyl-2-methylpyrimidine phosphate synthase] + 4-amino-2-methyl-5-(phosphooxymethyl)pyrimidine + 3-oxopropanoate + 2 Fe(2+) + 2 H(+)</text>
        <dbReference type="Rhea" id="RHEA:65756"/>
        <dbReference type="Rhea" id="RHEA-COMP:16892"/>
        <dbReference type="Rhea" id="RHEA-COMP:16893"/>
        <dbReference type="Rhea" id="RHEA-COMP:16894"/>
        <dbReference type="Rhea" id="RHEA-COMP:16895"/>
        <dbReference type="ChEBI" id="CHEBI:15377"/>
        <dbReference type="ChEBI" id="CHEBI:15378"/>
        <dbReference type="ChEBI" id="CHEBI:29033"/>
        <dbReference type="ChEBI" id="CHEBI:29034"/>
        <dbReference type="ChEBI" id="CHEBI:29969"/>
        <dbReference type="ChEBI" id="CHEBI:29979"/>
        <dbReference type="ChEBI" id="CHEBI:33190"/>
        <dbReference type="ChEBI" id="CHEBI:58354"/>
        <dbReference type="ChEBI" id="CHEBI:143915"/>
        <dbReference type="ChEBI" id="CHEBI:157692"/>
    </reaction>
    <physiologicalReaction direction="left-to-right" evidence="11">
        <dbReference type="Rhea" id="RHEA:65757"/>
    </physiologicalReaction>
</comment>
<feature type="domain" description="PAS" evidence="13">
    <location>
        <begin position="354"/>
        <end position="424"/>
    </location>
</feature>
<evidence type="ECO:0000256" key="2">
    <source>
        <dbReference type="ARBA" id="ARBA00004948"/>
    </source>
</evidence>
<dbReference type="Gene3D" id="3.40.190.10">
    <property type="entry name" value="Periplasmic binding protein-like II"/>
    <property type="match status" value="2"/>
</dbReference>
<dbReference type="InterPro" id="IPR035965">
    <property type="entry name" value="PAS-like_dom_sf"/>
</dbReference>
<evidence type="ECO:0000256" key="6">
    <source>
        <dbReference type="ARBA" id="ARBA00022723"/>
    </source>
</evidence>
<evidence type="ECO:0000313" key="16">
    <source>
        <dbReference type="Proteomes" id="UP000000939"/>
    </source>
</evidence>
<dbReference type="CDD" id="cd00130">
    <property type="entry name" value="PAS"/>
    <property type="match status" value="1"/>
</dbReference>
<keyword evidence="6" id="KW-0479">Metal-binding</keyword>
<dbReference type="PROSITE" id="PS50112">
    <property type="entry name" value="PAS"/>
    <property type="match status" value="1"/>
</dbReference>
<dbReference type="PANTHER" id="PTHR31528:SF1">
    <property type="entry name" value="4-AMINO-5-HYDROXYMETHYL-2-METHYLPYRIMIDINE PHOSPHATE SYNTHASE THI11-RELATED"/>
    <property type="match status" value="1"/>
</dbReference>
<dbReference type="InterPro" id="IPR013656">
    <property type="entry name" value="PAS_4"/>
</dbReference>
<dbReference type="OrthoDB" id="174578at2"/>
<evidence type="ECO:0000256" key="10">
    <source>
        <dbReference type="ARBA" id="ARBA00033171"/>
    </source>
</evidence>
<comment type="function">
    <text evidence="1">Responsible for the formation of the pyrimidine heterocycle in the thiamine biosynthesis pathway. Catalyzes the formation of hydroxymethylpyrimidine phosphate (HMP-P) from histidine and pyridoxal phosphate (PLP). The protein uses PLP and the active site histidine to form HMP-P, generating an inactive enzyme. The enzyme can only undergo a single turnover, which suggests it is a suicide enzyme.</text>
</comment>
<gene>
    <name evidence="15" type="ordered locus">Arnit_2439</name>
</gene>
<dbReference type="Gene3D" id="3.30.450.20">
    <property type="entry name" value="PAS domain"/>
    <property type="match status" value="1"/>
</dbReference>
<keyword evidence="12" id="KW-0472">Membrane</keyword>
<dbReference type="HOGENOM" id="CLU_000445_86_2_7"/>
<dbReference type="GO" id="GO:0046872">
    <property type="term" value="F:metal ion binding"/>
    <property type="evidence" value="ECO:0007669"/>
    <property type="project" value="UniProtKB-KW"/>
</dbReference>
<feature type="transmembrane region" description="Helical" evidence="12">
    <location>
        <begin position="329"/>
        <end position="348"/>
    </location>
</feature>
<organism evidence="15 16">
    <name type="scientific">Arcobacter nitrofigilis (strain ATCC 33309 / DSM 7299 / CCUG 15893 / LMG 7604 / NCTC 12251 / CI)</name>
    <name type="common">Campylobacter nitrofigilis</name>
    <dbReference type="NCBI Taxonomy" id="572480"/>
    <lineage>
        <taxon>Bacteria</taxon>
        <taxon>Pseudomonadati</taxon>
        <taxon>Campylobacterota</taxon>
        <taxon>Epsilonproteobacteria</taxon>
        <taxon>Campylobacterales</taxon>
        <taxon>Arcobacteraceae</taxon>
        <taxon>Arcobacter</taxon>
    </lineage>
</organism>
<dbReference type="SUPFAM" id="SSF55073">
    <property type="entry name" value="Nucleotide cyclase"/>
    <property type="match status" value="1"/>
</dbReference>
<dbReference type="Pfam" id="PF09084">
    <property type="entry name" value="NMT1"/>
    <property type="match status" value="1"/>
</dbReference>
<keyword evidence="12" id="KW-0812">Transmembrane</keyword>
<dbReference type="AlphaFoldDB" id="D5V1C7"/>
<proteinExistence type="inferred from homology"/>
<dbReference type="Pfam" id="PF00990">
    <property type="entry name" value="GGDEF"/>
    <property type="match status" value="1"/>
</dbReference>
<evidence type="ECO:0000259" key="14">
    <source>
        <dbReference type="PROSITE" id="PS50887"/>
    </source>
</evidence>
<feature type="domain" description="GGDEF" evidence="14">
    <location>
        <begin position="510"/>
        <end position="637"/>
    </location>
</feature>
<keyword evidence="12" id="KW-1133">Transmembrane helix</keyword>
<evidence type="ECO:0000256" key="7">
    <source>
        <dbReference type="ARBA" id="ARBA00022898"/>
    </source>
</evidence>
<protein>
    <recommendedName>
        <fullName evidence="10">Thiamine pyrimidine synthase</fullName>
    </recommendedName>
</protein>
<evidence type="ECO:0000256" key="3">
    <source>
        <dbReference type="ARBA" id="ARBA00009406"/>
    </source>
</evidence>
<evidence type="ECO:0000259" key="13">
    <source>
        <dbReference type="PROSITE" id="PS50112"/>
    </source>
</evidence>
<dbReference type="SUPFAM" id="SSF55785">
    <property type="entry name" value="PYP-like sensor domain (PAS domain)"/>
    <property type="match status" value="1"/>
</dbReference>
<dbReference type="NCBIfam" id="TIGR00229">
    <property type="entry name" value="sensory_box"/>
    <property type="match status" value="1"/>
</dbReference>
<reference evidence="15 16" key="1">
    <citation type="journal article" date="2010" name="Stand. Genomic Sci.">
        <title>Complete genome sequence of Arcobacter nitrofigilis type strain (CI).</title>
        <authorList>
            <person name="Pati A."/>
            <person name="Gronow S."/>
            <person name="Lapidus A."/>
            <person name="Copeland A."/>
            <person name="Glavina Del Rio T."/>
            <person name="Nolan M."/>
            <person name="Lucas S."/>
            <person name="Tice H."/>
            <person name="Cheng J.F."/>
            <person name="Han C."/>
            <person name="Chertkov O."/>
            <person name="Bruce D."/>
            <person name="Tapia R."/>
            <person name="Goodwin L."/>
            <person name="Pitluck S."/>
            <person name="Liolios K."/>
            <person name="Ivanova N."/>
            <person name="Mavromatis K."/>
            <person name="Chen A."/>
            <person name="Palaniappan K."/>
            <person name="Land M."/>
            <person name="Hauser L."/>
            <person name="Chang Y.J."/>
            <person name="Jeffries C.D."/>
            <person name="Detter J.C."/>
            <person name="Rohde M."/>
            <person name="Goker M."/>
            <person name="Bristow J."/>
            <person name="Eisen J.A."/>
            <person name="Markowitz V."/>
            <person name="Hugenholtz P."/>
            <person name="Klenk H.P."/>
            <person name="Kyrpides N.C."/>
        </authorList>
    </citation>
    <scope>NUCLEOTIDE SEQUENCE [LARGE SCALE GENOMIC DNA]</scope>
    <source>
        <strain evidence="16">ATCC 33309 / DSM 7299 / CCUG 15893 / LMG 7604 / NCTC 12251 / CI</strain>
    </source>
</reference>
<dbReference type="STRING" id="572480.Arnit_2439"/>
<dbReference type="SMART" id="SM00091">
    <property type="entry name" value="PAS"/>
    <property type="match status" value="1"/>
</dbReference>
<dbReference type="InterPro" id="IPR015168">
    <property type="entry name" value="SsuA/THI5"/>
</dbReference>
<dbReference type="GO" id="GO:0016740">
    <property type="term" value="F:transferase activity"/>
    <property type="evidence" value="ECO:0007669"/>
    <property type="project" value="UniProtKB-KW"/>
</dbReference>
<dbReference type="FunFam" id="3.30.70.270:FF:000001">
    <property type="entry name" value="Diguanylate cyclase domain protein"/>
    <property type="match status" value="1"/>
</dbReference>
<evidence type="ECO:0000256" key="4">
    <source>
        <dbReference type="ARBA" id="ARBA00011738"/>
    </source>
</evidence>